<accession>M2UPC9</accession>
<organism evidence="1 2">
    <name type="scientific">Cochliobolus heterostrophus (strain C5 / ATCC 48332 / race O)</name>
    <name type="common">Southern corn leaf blight fungus</name>
    <name type="synonym">Bipolaris maydis</name>
    <dbReference type="NCBI Taxonomy" id="701091"/>
    <lineage>
        <taxon>Eukaryota</taxon>
        <taxon>Fungi</taxon>
        <taxon>Dikarya</taxon>
        <taxon>Ascomycota</taxon>
        <taxon>Pezizomycotina</taxon>
        <taxon>Dothideomycetes</taxon>
        <taxon>Pleosporomycetidae</taxon>
        <taxon>Pleosporales</taxon>
        <taxon>Pleosporineae</taxon>
        <taxon>Pleosporaceae</taxon>
        <taxon>Bipolaris</taxon>
    </lineage>
</organism>
<proteinExistence type="predicted"/>
<evidence type="ECO:0000313" key="2">
    <source>
        <dbReference type="Proteomes" id="UP000016936"/>
    </source>
</evidence>
<dbReference type="OMA" id="HSTPYKA"/>
<protein>
    <submittedName>
        <fullName evidence="1">Uncharacterized protein</fullName>
    </submittedName>
</protein>
<evidence type="ECO:0000313" key="1">
    <source>
        <dbReference type="EMBL" id="EMD89777.1"/>
    </source>
</evidence>
<name>M2UPC9_COCH5</name>
<gene>
    <name evidence="1" type="ORF">COCHEDRAFT_1105825</name>
</gene>
<dbReference type="EMBL" id="KB445578">
    <property type="protein sequence ID" value="EMD89777.1"/>
    <property type="molecule type" value="Genomic_DNA"/>
</dbReference>
<dbReference type="OrthoDB" id="10459833at2759"/>
<reference evidence="2" key="2">
    <citation type="journal article" date="2013" name="PLoS Genet.">
        <title>Comparative genome structure, secondary metabolite, and effector coding capacity across Cochliobolus pathogens.</title>
        <authorList>
            <person name="Condon B.J."/>
            <person name="Leng Y."/>
            <person name="Wu D."/>
            <person name="Bushley K.E."/>
            <person name="Ohm R.A."/>
            <person name="Otillar R."/>
            <person name="Martin J."/>
            <person name="Schackwitz W."/>
            <person name="Grimwood J."/>
            <person name="MohdZainudin N."/>
            <person name="Xue C."/>
            <person name="Wang R."/>
            <person name="Manning V.A."/>
            <person name="Dhillon B."/>
            <person name="Tu Z.J."/>
            <person name="Steffenson B.J."/>
            <person name="Salamov A."/>
            <person name="Sun H."/>
            <person name="Lowry S."/>
            <person name="LaButti K."/>
            <person name="Han J."/>
            <person name="Copeland A."/>
            <person name="Lindquist E."/>
            <person name="Barry K."/>
            <person name="Schmutz J."/>
            <person name="Baker S.E."/>
            <person name="Ciuffetti L.M."/>
            <person name="Grigoriev I.V."/>
            <person name="Zhong S."/>
            <person name="Turgeon B.G."/>
        </authorList>
    </citation>
    <scope>NUCLEOTIDE SEQUENCE [LARGE SCALE GENOMIC DNA]</scope>
    <source>
        <strain evidence="2">C5 / ATCC 48332 / race O</strain>
    </source>
</reference>
<sequence length="82" mass="8812">IDMLVSLVIGASICLVFFSGLANNRLSHTSSDLLSHNPTSIPTQSNSTPYKATLLWLLDTASQPPPSNNASTCLLQKLKKKT</sequence>
<dbReference type="AlphaFoldDB" id="M2UPC9"/>
<feature type="non-terminal residue" evidence="1">
    <location>
        <position position="1"/>
    </location>
</feature>
<dbReference type="HOGENOM" id="CLU_183178_0_0_1"/>
<dbReference type="Proteomes" id="UP000016936">
    <property type="component" value="Unassembled WGS sequence"/>
</dbReference>
<keyword evidence="2" id="KW-1185">Reference proteome</keyword>
<reference evidence="1 2" key="1">
    <citation type="journal article" date="2012" name="PLoS Pathog.">
        <title>Diverse lifestyles and strategies of plant pathogenesis encoded in the genomes of eighteen Dothideomycetes fungi.</title>
        <authorList>
            <person name="Ohm R.A."/>
            <person name="Feau N."/>
            <person name="Henrissat B."/>
            <person name="Schoch C.L."/>
            <person name="Horwitz B.A."/>
            <person name="Barry K.W."/>
            <person name="Condon B.J."/>
            <person name="Copeland A.C."/>
            <person name="Dhillon B."/>
            <person name="Glaser F."/>
            <person name="Hesse C.N."/>
            <person name="Kosti I."/>
            <person name="LaButti K."/>
            <person name="Lindquist E.A."/>
            <person name="Lucas S."/>
            <person name="Salamov A.A."/>
            <person name="Bradshaw R.E."/>
            <person name="Ciuffetti L."/>
            <person name="Hamelin R.C."/>
            <person name="Kema G.H.J."/>
            <person name="Lawrence C."/>
            <person name="Scott J.A."/>
            <person name="Spatafora J.W."/>
            <person name="Turgeon B.G."/>
            <person name="de Wit P.J.G.M."/>
            <person name="Zhong S."/>
            <person name="Goodwin S.B."/>
            <person name="Grigoriev I.V."/>
        </authorList>
    </citation>
    <scope>NUCLEOTIDE SEQUENCE [LARGE SCALE GENOMIC DNA]</scope>
    <source>
        <strain evidence="2">C5 / ATCC 48332 / race O</strain>
    </source>
</reference>